<proteinExistence type="inferred from homology"/>
<feature type="domain" description="Penicillin-binding protein dimerisation" evidence="17">
    <location>
        <begin position="60"/>
        <end position="296"/>
    </location>
</feature>
<feature type="transmembrane region" description="Helical" evidence="15">
    <location>
        <begin position="20"/>
        <end position="41"/>
    </location>
</feature>
<evidence type="ECO:0000256" key="11">
    <source>
        <dbReference type="ARBA" id="ARBA00023136"/>
    </source>
</evidence>
<dbReference type="Gene3D" id="3.90.1310.10">
    <property type="entry name" value="Penicillin-binding protein 2a (Domain 2)"/>
    <property type="match status" value="1"/>
</dbReference>
<evidence type="ECO:0000313" key="18">
    <source>
        <dbReference type="EMBL" id="MFC7320891.1"/>
    </source>
</evidence>
<dbReference type="InterPro" id="IPR012338">
    <property type="entry name" value="Beta-lactam/transpept-like"/>
</dbReference>
<evidence type="ECO:0000313" key="19">
    <source>
        <dbReference type="Proteomes" id="UP001596494"/>
    </source>
</evidence>
<comment type="catalytic activity">
    <reaction evidence="13">
        <text>Preferential cleavage: (Ac)2-L-Lys-D-Ala-|-D-Ala. Also transpeptidation of peptidyl-alanyl moieties that are N-acyl substituents of D-alanine.</text>
        <dbReference type="EC" id="3.4.16.4"/>
    </reaction>
</comment>
<evidence type="ECO:0000256" key="9">
    <source>
        <dbReference type="ARBA" id="ARBA00022984"/>
    </source>
</evidence>
<evidence type="ECO:0000259" key="17">
    <source>
        <dbReference type="Pfam" id="PF03717"/>
    </source>
</evidence>
<dbReference type="Pfam" id="PF03717">
    <property type="entry name" value="PBP_dimer"/>
    <property type="match status" value="1"/>
</dbReference>
<evidence type="ECO:0000256" key="12">
    <source>
        <dbReference type="ARBA" id="ARBA00023316"/>
    </source>
</evidence>
<dbReference type="PANTHER" id="PTHR30627">
    <property type="entry name" value="PEPTIDOGLYCAN D,D-TRANSPEPTIDASE"/>
    <property type="match status" value="1"/>
</dbReference>
<feature type="compositionally biased region" description="Acidic residues" evidence="14">
    <location>
        <begin position="707"/>
        <end position="721"/>
    </location>
</feature>
<keyword evidence="7 15" id="KW-0812">Transmembrane</keyword>
<evidence type="ECO:0000256" key="4">
    <source>
        <dbReference type="ARBA" id="ARBA00007171"/>
    </source>
</evidence>
<feature type="region of interest" description="Disordered" evidence="14">
    <location>
        <begin position="696"/>
        <end position="721"/>
    </location>
</feature>
<evidence type="ECO:0000256" key="15">
    <source>
        <dbReference type="SAM" id="Phobius"/>
    </source>
</evidence>
<dbReference type="InterPro" id="IPR036138">
    <property type="entry name" value="PBP_dimer_sf"/>
</dbReference>
<evidence type="ECO:0000256" key="8">
    <source>
        <dbReference type="ARBA" id="ARBA00022960"/>
    </source>
</evidence>
<feature type="domain" description="Penicillin-binding protein transpeptidase" evidence="16">
    <location>
        <begin position="346"/>
        <end position="688"/>
    </location>
</feature>
<dbReference type="InterPro" id="IPR001460">
    <property type="entry name" value="PCN-bd_Tpept"/>
</dbReference>
<dbReference type="RefSeq" id="WP_289214466.1">
    <property type="nucleotide sequence ID" value="NZ_JAPVRC010000001.1"/>
</dbReference>
<evidence type="ECO:0000256" key="6">
    <source>
        <dbReference type="ARBA" id="ARBA00022475"/>
    </source>
</evidence>
<gene>
    <name evidence="18" type="ORF">ACFQMN_08345</name>
</gene>
<dbReference type="Gene3D" id="3.40.710.10">
    <property type="entry name" value="DD-peptidase/beta-lactamase superfamily"/>
    <property type="match status" value="1"/>
</dbReference>
<dbReference type="SUPFAM" id="SSF56519">
    <property type="entry name" value="Penicillin binding protein dimerisation domain"/>
    <property type="match status" value="1"/>
</dbReference>
<protein>
    <recommendedName>
        <fullName evidence="5">serine-type D-Ala-D-Ala carboxypeptidase</fullName>
        <ecNumber evidence="5">3.4.16.4</ecNumber>
    </recommendedName>
</protein>
<comment type="subcellular location">
    <subcellularLocation>
        <location evidence="2">Cell membrane</location>
    </subcellularLocation>
    <subcellularLocation>
        <location evidence="1">Membrane</location>
        <topology evidence="1">Single-pass membrane protein</topology>
    </subcellularLocation>
</comment>
<dbReference type="Gene3D" id="1.10.10.1230">
    <property type="entry name" value="Penicillin-binding protein, N-terminal non-catalytic domain, head sub-domain"/>
    <property type="match status" value="1"/>
</dbReference>
<keyword evidence="8" id="KW-0133">Cell shape</keyword>
<evidence type="ECO:0000256" key="2">
    <source>
        <dbReference type="ARBA" id="ARBA00004236"/>
    </source>
</evidence>
<dbReference type="Proteomes" id="UP001596494">
    <property type="component" value="Unassembled WGS sequence"/>
</dbReference>
<reference evidence="19" key="1">
    <citation type="journal article" date="2019" name="Int. J. Syst. Evol. Microbiol.">
        <title>The Global Catalogue of Microorganisms (GCM) 10K type strain sequencing project: providing services to taxonomists for standard genome sequencing and annotation.</title>
        <authorList>
            <consortium name="The Broad Institute Genomics Platform"/>
            <consortium name="The Broad Institute Genome Sequencing Center for Infectious Disease"/>
            <person name="Wu L."/>
            <person name="Ma J."/>
        </authorList>
    </citation>
    <scope>NUCLEOTIDE SEQUENCE [LARGE SCALE GENOMIC DNA]</scope>
    <source>
        <strain evidence="19">CCUG 73951</strain>
    </source>
</reference>
<organism evidence="18 19">
    <name type="scientific">Halobacillus campisalis</name>
    <dbReference type="NCBI Taxonomy" id="435909"/>
    <lineage>
        <taxon>Bacteria</taxon>
        <taxon>Bacillati</taxon>
        <taxon>Bacillota</taxon>
        <taxon>Bacilli</taxon>
        <taxon>Bacillales</taxon>
        <taxon>Bacillaceae</taxon>
        <taxon>Halobacillus</taxon>
    </lineage>
</organism>
<keyword evidence="10 15" id="KW-1133">Transmembrane helix</keyword>
<comment type="similarity">
    <text evidence="4">Belongs to the transpeptidase family.</text>
</comment>
<keyword evidence="11 15" id="KW-0472">Membrane</keyword>
<evidence type="ECO:0000259" key="16">
    <source>
        <dbReference type="Pfam" id="PF00905"/>
    </source>
</evidence>
<keyword evidence="6" id="KW-1003">Cell membrane</keyword>
<keyword evidence="12" id="KW-0961">Cell wall biogenesis/degradation</keyword>
<accession>A0ABW2K2A7</accession>
<evidence type="ECO:0000256" key="5">
    <source>
        <dbReference type="ARBA" id="ARBA00012448"/>
    </source>
</evidence>
<dbReference type="InterPro" id="IPR050515">
    <property type="entry name" value="Beta-lactam/transpept"/>
</dbReference>
<dbReference type="Pfam" id="PF00905">
    <property type="entry name" value="Transpeptidase"/>
    <property type="match status" value="1"/>
</dbReference>
<dbReference type="EMBL" id="JBHTBY010000006">
    <property type="protein sequence ID" value="MFC7320891.1"/>
    <property type="molecule type" value="Genomic_DNA"/>
</dbReference>
<evidence type="ECO:0000256" key="1">
    <source>
        <dbReference type="ARBA" id="ARBA00004167"/>
    </source>
</evidence>
<evidence type="ECO:0000256" key="7">
    <source>
        <dbReference type="ARBA" id="ARBA00022692"/>
    </source>
</evidence>
<dbReference type="EC" id="3.4.16.4" evidence="5"/>
<sequence>MGKKKSYRKKSHLPLRLNIIFFIVFLLFAGLILQLGVVQILTGESAQEKIDRTENTTTTIPVPRGEMYDRYGRVLVNNIPLHSITYTPPKGVQPEDRMELAETLAQYIDMEFEDQLTERDLKEYFFLKNEEEVTGRLSEEETTDLDNGEVYQAQLDSIKEEEIEGMDDETKEIIAIKKELDQAYTLSPHVVKNAEISQEEYSTVAEHLSELPGINVTSDWDRDFPYDDTFRSFVGSITTSDQGIPRDEEEYYMSLDYSRNDRVGTSGLEQQYEDVLRGTKEKVQYTTDSDNNVIDTEVVREGSRGKDLMLSLDIELQEKVDDIVEDELIKAIESEPQANRHMQNAIVVMSDPNNGEVLAVSGKQYNRNRESGEEKVSDAGYQAVYNAYEPGSTVKGATVLTGLEEGVITPSTVVNDRPIKISGTPEFSSYTSSIGTVNYRQALQKSSNIYMAYIAIWMGEGNYQEGQSLQLKDDTLERLVYHFNQFGLGVETGIDFPYEAVGFRGTDNPSPGNVLYYTIGQYGNYTAMQMNQYVSTIANGGKRVRPKFVKEVHNPSYDEQGLGPLYNKNDTEVMNKITMDKEDINRVQEAFRDVFLPGGTASGYFSGADYEAAGKTGTAQSTAVERDENGEIVRDSKGAPVTEETLNLTLVGYAPYDDPEVAFSVIAPNTGENANTSINGDIGRRIMDAYFELKKERDENGINQELTEQDEIAEEQSDEEE</sequence>
<dbReference type="PANTHER" id="PTHR30627:SF2">
    <property type="entry name" value="PEPTIDOGLYCAN D,D-TRANSPEPTIDASE MRDA"/>
    <property type="match status" value="1"/>
</dbReference>
<evidence type="ECO:0000256" key="14">
    <source>
        <dbReference type="SAM" id="MobiDB-lite"/>
    </source>
</evidence>
<keyword evidence="19" id="KW-1185">Reference proteome</keyword>
<evidence type="ECO:0000256" key="3">
    <source>
        <dbReference type="ARBA" id="ARBA00004752"/>
    </source>
</evidence>
<evidence type="ECO:0000256" key="13">
    <source>
        <dbReference type="ARBA" id="ARBA00034000"/>
    </source>
</evidence>
<dbReference type="InterPro" id="IPR005311">
    <property type="entry name" value="PBP_dimer"/>
</dbReference>
<keyword evidence="9" id="KW-0573">Peptidoglycan synthesis</keyword>
<comment type="pathway">
    <text evidence="3">Cell wall biogenesis; peptidoglycan biosynthesis.</text>
</comment>
<name>A0ABW2K2A7_9BACI</name>
<comment type="caution">
    <text evidence="18">The sequence shown here is derived from an EMBL/GenBank/DDBJ whole genome shotgun (WGS) entry which is preliminary data.</text>
</comment>
<dbReference type="SUPFAM" id="SSF56601">
    <property type="entry name" value="beta-lactamase/transpeptidase-like"/>
    <property type="match status" value="1"/>
</dbReference>
<evidence type="ECO:0000256" key="10">
    <source>
        <dbReference type="ARBA" id="ARBA00022989"/>
    </source>
</evidence>